<evidence type="ECO:0000313" key="2">
    <source>
        <dbReference type="Proteomes" id="UP000230791"/>
    </source>
</evidence>
<proteinExistence type="predicted"/>
<dbReference type="EMBL" id="NJPP01000001">
    <property type="protein sequence ID" value="PIT71156.1"/>
    <property type="molecule type" value="Genomic_DNA"/>
</dbReference>
<sequence length="78" mass="9304">MTLYLTFLLLALFDGSIFFKKDRVSKIKKACFVHLRACFKEISLNAYWTIYFVTLAIDISHQNSRKVYKIYRINTIFI</sequence>
<evidence type="ECO:0000313" key="1">
    <source>
        <dbReference type="EMBL" id="PIT71156.1"/>
    </source>
</evidence>
<comment type="caution">
    <text evidence="1">The sequence shown here is derived from an EMBL/GenBank/DDBJ whole genome shotgun (WGS) entry which is preliminary data.</text>
</comment>
<accession>A0A2M6UYB6</accession>
<dbReference type="Proteomes" id="UP000230791">
    <property type="component" value="Unassembled WGS sequence"/>
</dbReference>
<dbReference type="AlphaFoldDB" id="A0A2M6UYB6"/>
<name>A0A2M6UYB6_9HYPH</name>
<organism evidence="1 2">
    <name type="scientific">Bartonella tribocorum</name>
    <dbReference type="NCBI Taxonomy" id="85701"/>
    <lineage>
        <taxon>Bacteria</taxon>
        <taxon>Pseudomonadati</taxon>
        <taxon>Pseudomonadota</taxon>
        <taxon>Alphaproteobacteria</taxon>
        <taxon>Hyphomicrobiales</taxon>
        <taxon>Bartonellaceae</taxon>
        <taxon>Bartonella</taxon>
    </lineage>
</organism>
<reference evidence="1 2" key="1">
    <citation type="submission" date="2017-06" db="EMBL/GenBank/DDBJ databases">
        <title>Draft genome of Bartonella tribocorum C635.</title>
        <authorList>
            <person name="Hadjadj L."/>
            <person name="Jiyipong T."/>
            <person name="Diene S.M."/>
            <person name="Morand S."/>
            <person name="Rolain J.-M."/>
        </authorList>
    </citation>
    <scope>NUCLEOTIDE SEQUENCE [LARGE SCALE GENOMIC DNA]</scope>
    <source>
        <strain evidence="1 2">C635</strain>
    </source>
</reference>
<gene>
    <name evidence="1" type="ORF">CEV08_00900</name>
</gene>
<protein>
    <submittedName>
        <fullName evidence="1">Uncharacterized protein</fullName>
    </submittedName>
</protein>